<gene>
    <name evidence="1" type="ORF">RHMOL_Rhmol07G0309500</name>
</gene>
<reference evidence="1" key="1">
    <citation type="submission" date="2022-02" db="EMBL/GenBank/DDBJ databases">
        <title>Plant Genome Project.</title>
        <authorList>
            <person name="Zhang R.-G."/>
        </authorList>
    </citation>
    <scope>NUCLEOTIDE SEQUENCE</scope>
    <source>
        <strain evidence="1">AT1</strain>
    </source>
</reference>
<proteinExistence type="predicted"/>
<accession>A0ACC0N735</accession>
<comment type="caution">
    <text evidence="1">The sequence shown here is derived from an EMBL/GenBank/DDBJ whole genome shotgun (WGS) entry which is preliminary data.</text>
</comment>
<evidence type="ECO:0000313" key="2">
    <source>
        <dbReference type="Proteomes" id="UP001062846"/>
    </source>
</evidence>
<name>A0ACC0N735_RHOML</name>
<dbReference type="Proteomes" id="UP001062846">
    <property type="component" value="Chromosome 7"/>
</dbReference>
<protein>
    <submittedName>
        <fullName evidence="1">Uncharacterized protein</fullName>
    </submittedName>
</protein>
<organism evidence="1 2">
    <name type="scientific">Rhododendron molle</name>
    <name type="common">Chinese azalea</name>
    <name type="synonym">Azalea mollis</name>
    <dbReference type="NCBI Taxonomy" id="49168"/>
    <lineage>
        <taxon>Eukaryota</taxon>
        <taxon>Viridiplantae</taxon>
        <taxon>Streptophyta</taxon>
        <taxon>Embryophyta</taxon>
        <taxon>Tracheophyta</taxon>
        <taxon>Spermatophyta</taxon>
        <taxon>Magnoliopsida</taxon>
        <taxon>eudicotyledons</taxon>
        <taxon>Gunneridae</taxon>
        <taxon>Pentapetalae</taxon>
        <taxon>asterids</taxon>
        <taxon>Ericales</taxon>
        <taxon>Ericaceae</taxon>
        <taxon>Ericoideae</taxon>
        <taxon>Rhodoreae</taxon>
        <taxon>Rhododendron</taxon>
    </lineage>
</organism>
<keyword evidence="2" id="KW-1185">Reference proteome</keyword>
<evidence type="ECO:0000313" key="1">
    <source>
        <dbReference type="EMBL" id="KAI8548894.1"/>
    </source>
</evidence>
<dbReference type="EMBL" id="CM046394">
    <property type="protein sequence ID" value="KAI8548894.1"/>
    <property type="molecule type" value="Genomic_DNA"/>
</dbReference>
<sequence>MSKDLDFKRDKDIARDFLPNFADANGEPKYMKTLVLRLNKCFALDELRICFSLDKEFSQAIDEWIDVAITKRVPKLELNLSSPHGYFGPKIKLLVLNVPHLVELSYKGGIAECLHDFLNQVSCYLPQLRALTWSFAARLMQILEFGAYPKLVKLKELVLNILIGRDDESLLGYVSLIEASPHLERCVLKLEWETHPTINGGEARSSVKCSHKYLKVVEMAGYYGGTSDFALAMYFIENAVALDKVVIDPCCQYSHWIRSPESTKCDELAGRSRACRQFQGKVPMGVELVLL</sequence>